<dbReference type="InterPro" id="IPR004088">
    <property type="entry name" value="KH_dom_type_1"/>
</dbReference>
<evidence type="ECO:0000313" key="4">
    <source>
        <dbReference type="Proteomes" id="UP000186817"/>
    </source>
</evidence>
<accession>A0A1Q9EH65</accession>
<sequence>MAVAHTLWGEEQPLSMKAFLDLGEIPEMGDSPVSKPITTKILASLPGKNLARVEEVTGTNVQLSGACVLFPGTEDRMLVITAPRIGPLLQCIQMVITLMKDLGLQKTFYICKMVVPSSAVSSLLGKGGMHAQEMTRATGCRISVSKRNPNMMERVVVLSAMGIDGLVMGACVVAQRLQANPHLLEHMHFRYETELPRGSWDTHESPWPRDRPLSLGQEDELSKRSLVEHLLRASPREVLLRHRLLGDLRKVLKTKSREQLLLALCDARAMMGCPIEL</sequence>
<dbReference type="Proteomes" id="UP000186817">
    <property type="component" value="Unassembled WGS sequence"/>
</dbReference>
<dbReference type="GO" id="GO:0003723">
    <property type="term" value="F:RNA binding"/>
    <property type="evidence" value="ECO:0007669"/>
    <property type="project" value="UniProtKB-UniRule"/>
</dbReference>
<proteinExistence type="predicted"/>
<comment type="caution">
    <text evidence="3">The sequence shown here is derived from an EMBL/GenBank/DDBJ whole genome shotgun (WGS) entry which is preliminary data.</text>
</comment>
<gene>
    <name evidence="3" type="ORF">AK812_SmicGene9987</name>
</gene>
<dbReference type="Pfam" id="PF00013">
    <property type="entry name" value="KH_1"/>
    <property type="match status" value="1"/>
</dbReference>
<dbReference type="SMART" id="SM00322">
    <property type="entry name" value="KH"/>
    <property type="match status" value="1"/>
</dbReference>
<dbReference type="PROSITE" id="PS50084">
    <property type="entry name" value="KH_TYPE_1"/>
    <property type="match status" value="1"/>
</dbReference>
<dbReference type="InterPro" id="IPR004087">
    <property type="entry name" value="KH_dom"/>
</dbReference>
<dbReference type="OrthoDB" id="441329at2759"/>
<dbReference type="EMBL" id="LSRX01000154">
    <property type="protein sequence ID" value="OLQ06718.1"/>
    <property type="molecule type" value="Genomic_DNA"/>
</dbReference>
<evidence type="ECO:0000259" key="2">
    <source>
        <dbReference type="SMART" id="SM00322"/>
    </source>
</evidence>
<evidence type="ECO:0000313" key="3">
    <source>
        <dbReference type="EMBL" id="OLQ06718.1"/>
    </source>
</evidence>
<dbReference type="SUPFAM" id="SSF54791">
    <property type="entry name" value="Eukaryotic type KH-domain (KH-domain type I)"/>
    <property type="match status" value="1"/>
</dbReference>
<reference evidence="3 4" key="1">
    <citation type="submission" date="2016-02" db="EMBL/GenBank/DDBJ databases">
        <title>Genome analysis of coral dinoflagellate symbionts highlights evolutionary adaptations to a symbiotic lifestyle.</title>
        <authorList>
            <person name="Aranda M."/>
            <person name="Li Y."/>
            <person name="Liew Y.J."/>
            <person name="Baumgarten S."/>
            <person name="Simakov O."/>
            <person name="Wilson M."/>
            <person name="Piel J."/>
            <person name="Ashoor H."/>
            <person name="Bougouffa S."/>
            <person name="Bajic V.B."/>
            <person name="Ryu T."/>
            <person name="Ravasi T."/>
            <person name="Bayer T."/>
            <person name="Micklem G."/>
            <person name="Kim H."/>
            <person name="Bhak J."/>
            <person name="Lajeunesse T.C."/>
            <person name="Voolstra C.R."/>
        </authorList>
    </citation>
    <scope>NUCLEOTIDE SEQUENCE [LARGE SCALE GENOMIC DNA]</scope>
    <source>
        <strain evidence="3 4">CCMP2467</strain>
    </source>
</reference>
<evidence type="ECO:0000256" key="1">
    <source>
        <dbReference type="PROSITE-ProRule" id="PRU00117"/>
    </source>
</evidence>
<keyword evidence="1" id="KW-0694">RNA-binding</keyword>
<name>A0A1Q9EH65_SYMMI</name>
<dbReference type="Gene3D" id="3.30.310.210">
    <property type="match status" value="1"/>
</dbReference>
<organism evidence="3 4">
    <name type="scientific">Symbiodinium microadriaticum</name>
    <name type="common">Dinoflagellate</name>
    <name type="synonym">Zooxanthella microadriatica</name>
    <dbReference type="NCBI Taxonomy" id="2951"/>
    <lineage>
        <taxon>Eukaryota</taxon>
        <taxon>Sar</taxon>
        <taxon>Alveolata</taxon>
        <taxon>Dinophyceae</taxon>
        <taxon>Suessiales</taxon>
        <taxon>Symbiodiniaceae</taxon>
        <taxon>Symbiodinium</taxon>
    </lineage>
</organism>
<dbReference type="AlphaFoldDB" id="A0A1Q9EH65"/>
<dbReference type="InterPro" id="IPR036612">
    <property type="entry name" value="KH_dom_type_1_sf"/>
</dbReference>
<keyword evidence="4" id="KW-1185">Reference proteome</keyword>
<feature type="domain" description="K Homology" evidence="2">
    <location>
        <begin position="107"/>
        <end position="178"/>
    </location>
</feature>
<protein>
    <recommendedName>
        <fullName evidence="2">K Homology domain-containing protein</fullName>
    </recommendedName>
</protein>